<proteinExistence type="predicted"/>
<accession>A0AC35EVB1</accession>
<sequence length="374" mass="42500">MTSRQRLLRANRIHGPGKEKTVEISFTRERLHANGVFSNVYSALLTSPKILPVAIKKCWPRNSIARNASKTDQQQKPDDEKEDTNDGKAEISILSKLHHFHIVSLLYSFSVKVDTDVCNCMVLEFLPTDLGKLIKNRNHRKIDLIDTKLYSWQLFAGLDYLASQGIAHRDIKPSNLLVDDESGILKIADFGNAKKLKRSEENPPYQVTRYYRAPELVFGSKKYTTKVDLWAAGCVLGELLIGKPIFPGLSSHDQGKLLVETFGYPSTEQLKAMAVEQRPRLIRKNARGLKPLLPETIVDSAAFNLIDSILRYEPFQRLDYDKVLGHTFFDFLRSKPQPKRRNGQLLPKLNFWIHEESTQSSSSSSRSSSDDESK</sequence>
<reference evidence="2" key="1">
    <citation type="submission" date="2022-11" db="UniProtKB">
        <authorList>
            <consortium name="WormBaseParasite"/>
        </authorList>
    </citation>
    <scope>IDENTIFICATION</scope>
</reference>
<organism evidence="1 2">
    <name type="scientific">Panagrolaimus sp. PS1159</name>
    <dbReference type="NCBI Taxonomy" id="55785"/>
    <lineage>
        <taxon>Eukaryota</taxon>
        <taxon>Metazoa</taxon>
        <taxon>Ecdysozoa</taxon>
        <taxon>Nematoda</taxon>
        <taxon>Chromadorea</taxon>
        <taxon>Rhabditida</taxon>
        <taxon>Tylenchina</taxon>
        <taxon>Panagrolaimomorpha</taxon>
        <taxon>Panagrolaimoidea</taxon>
        <taxon>Panagrolaimidae</taxon>
        <taxon>Panagrolaimus</taxon>
    </lineage>
</organism>
<name>A0AC35EVB1_9BILA</name>
<dbReference type="Proteomes" id="UP000887580">
    <property type="component" value="Unplaced"/>
</dbReference>
<dbReference type="WBParaSite" id="PS1159_v2.g1109.t1">
    <property type="protein sequence ID" value="PS1159_v2.g1109.t1"/>
    <property type="gene ID" value="PS1159_v2.g1109"/>
</dbReference>
<evidence type="ECO:0000313" key="1">
    <source>
        <dbReference type="Proteomes" id="UP000887580"/>
    </source>
</evidence>
<evidence type="ECO:0000313" key="2">
    <source>
        <dbReference type="WBParaSite" id="PS1159_v2.g1109.t1"/>
    </source>
</evidence>
<protein>
    <submittedName>
        <fullName evidence="2">Protein kinase domain-containing protein</fullName>
    </submittedName>
</protein>